<dbReference type="EMBL" id="JACIGW010000001">
    <property type="protein sequence ID" value="MBB4347870.1"/>
    <property type="molecule type" value="Genomic_DNA"/>
</dbReference>
<dbReference type="EMBL" id="JACIGY010000001">
    <property type="protein sequence ID" value="MBB4409736.1"/>
    <property type="molecule type" value="Genomic_DNA"/>
</dbReference>
<dbReference type="Proteomes" id="UP000524535">
    <property type="component" value="Unassembled WGS sequence"/>
</dbReference>
<reference evidence="4 5" key="1">
    <citation type="submission" date="2020-08" db="EMBL/GenBank/DDBJ databases">
        <title>Genomic Encyclopedia of Type Strains, Phase IV (KMG-V): Genome sequencing to study the core and pangenomes of soil and plant-associated prokaryotes.</title>
        <authorList>
            <person name="Whitman W."/>
        </authorList>
    </citation>
    <scope>NUCLEOTIDE SEQUENCE [LARGE SCALE GENOMIC DNA]</scope>
    <source>
        <strain evidence="2 5">SEMIA 444</strain>
        <strain evidence="1 4">SEMIA 448</strain>
        <strain evidence="3 6">SEMIA 452</strain>
    </source>
</reference>
<dbReference type="AlphaFoldDB" id="A0A7W4SVP8"/>
<comment type="caution">
    <text evidence="2">The sequence shown here is derived from an EMBL/GenBank/DDBJ whole genome shotgun (WGS) entry which is preliminary data.</text>
</comment>
<dbReference type="Proteomes" id="UP000576087">
    <property type="component" value="Unassembled WGS sequence"/>
</dbReference>
<keyword evidence="5" id="KW-1185">Reference proteome</keyword>
<gene>
    <name evidence="2" type="ORF">GGE31_000207</name>
    <name evidence="1" type="ORF">GGE33_001578</name>
    <name evidence="3" type="ORF">GGE35_000205</name>
</gene>
<dbReference type="RefSeq" id="WP_148146431.1">
    <property type="nucleotide sequence ID" value="NZ_JACIGW010000001.1"/>
</dbReference>
<dbReference type="Proteomes" id="UP000520770">
    <property type="component" value="Unassembled WGS sequence"/>
</dbReference>
<organism evidence="2 5">
    <name type="scientific">Aliirhizobium cellulosilyticum</name>
    <dbReference type="NCBI Taxonomy" id="393664"/>
    <lineage>
        <taxon>Bacteria</taxon>
        <taxon>Pseudomonadati</taxon>
        <taxon>Pseudomonadota</taxon>
        <taxon>Alphaproteobacteria</taxon>
        <taxon>Hyphomicrobiales</taxon>
        <taxon>Rhizobiaceae</taxon>
        <taxon>Aliirhizobium</taxon>
    </lineage>
</organism>
<sequence>MREMHVMVADVLSAEMDALHRRHGPWRLIKALVATLVRRSSPFSANRSSDLDNHMLRDIGLPENVPEVDFVLQSRFVDWRNYL</sequence>
<protein>
    <recommendedName>
        <fullName evidence="7">DUF1127 domain-containing protein</fullName>
    </recommendedName>
</protein>
<evidence type="ECO:0000313" key="2">
    <source>
        <dbReference type="EMBL" id="MBB4409736.1"/>
    </source>
</evidence>
<evidence type="ECO:0000313" key="1">
    <source>
        <dbReference type="EMBL" id="MBB4347870.1"/>
    </source>
</evidence>
<evidence type="ECO:0000313" key="4">
    <source>
        <dbReference type="Proteomes" id="UP000520770"/>
    </source>
</evidence>
<evidence type="ECO:0000313" key="5">
    <source>
        <dbReference type="Proteomes" id="UP000524535"/>
    </source>
</evidence>
<proteinExistence type="predicted"/>
<name>A0A7W4SVP8_9HYPH</name>
<evidence type="ECO:0000313" key="6">
    <source>
        <dbReference type="Proteomes" id="UP000576087"/>
    </source>
</evidence>
<evidence type="ECO:0008006" key="7">
    <source>
        <dbReference type="Google" id="ProtNLM"/>
    </source>
</evidence>
<evidence type="ECO:0000313" key="3">
    <source>
        <dbReference type="EMBL" id="MBB4444423.1"/>
    </source>
</evidence>
<dbReference type="EMBL" id="JACIHM010000001">
    <property type="protein sequence ID" value="MBB4444423.1"/>
    <property type="molecule type" value="Genomic_DNA"/>
</dbReference>
<accession>A0A7W4SVP8</accession>